<keyword evidence="3" id="KW-1185">Reference proteome</keyword>
<feature type="domain" description="NAD(P)-binding" evidence="1">
    <location>
        <begin position="5"/>
        <end position="100"/>
    </location>
</feature>
<dbReference type="InterPro" id="IPR016040">
    <property type="entry name" value="NAD(P)-bd_dom"/>
</dbReference>
<evidence type="ECO:0000259" key="1">
    <source>
        <dbReference type="Pfam" id="PF13460"/>
    </source>
</evidence>
<dbReference type="AlphaFoldDB" id="A0A399DWL9"/>
<dbReference type="EC" id="5.1.3.26" evidence="2"/>
<dbReference type="Gene3D" id="3.40.50.720">
    <property type="entry name" value="NAD(P)-binding Rossmann-like Domain"/>
    <property type="match status" value="1"/>
</dbReference>
<sequence length="258" mass="27803">MRGNAVTGEGLEEAVRAVDAVVYLVALIRERGGQTFRGTVVEGVKNTVAAMRRTGVRRLLHMSALGAARGTGSRYFEAKAEAEEWVRGSGLEWTVFRPSLIFGEGDDFFGGVLKGLVTAPAPFIPQVGDGRFPFRPVWVGDVAEAFAQALEKPATAGQTYDLVGPQEYTFRELVLLVKQGLGSRKPVLPVPLALMDLAVPLLDALPFTPITLDQYRMLKAGNTADPAPMRAAFALEERRLEAELPAVLGTKPKHSSAS</sequence>
<name>A0A399DWL9_9DEIN</name>
<gene>
    <name evidence="2" type="primary">gnu</name>
    <name evidence="2" type="ORF">Mterra_04091</name>
</gene>
<evidence type="ECO:0000313" key="3">
    <source>
        <dbReference type="Proteomes" id="UP000265715"/>
    </source>
</evidence>
<dbReference type="Proteomes" id="UP000265715">
    <property type="component" value="Unassembled WGS sequence"/>
</dbReference>
<dbReference type="GO" id="GO:0044877">
    <property type="term" value="F:protein-containing complex binding"/>
    <property type="evidence" value="ECO:0007669"/>
    <property type="project" value="TreeGrafter"/>
</dbReference>
<dbReference type="EMBL" id="QXDL01000424">
    <property type="protein sequence ID" value="RIH74320.1"/>
    <property type="molecule type" value="Genomic_DNA"/>
</dbReference>
<protein>
    <submittedName>
        <fullName evidence="2">N-acetyl-alpha-D-glucosaminyl-diphospho-ditrans, octacis-undecaprenol 4-epimerase</fullName>
        <ecNumber evidence="2">5.1.3.26</ecNumber>
    </submittedName>
</protein>
<accession>A0A399DWL9</accession>
<dbReference type="InterPro" id="IPR051207">
    <property type="entry name" value="ComplexI_NDUFA9_subunit"/>
</dbReference>
<dbReference type="PANTHER" id="PTHR12126">
    <property type="entry name" value="NADH-UBIQUINONE OXIDOREDUCTASE 39 KDA SUBUNIT-RELATED"/>
    <property type="match status" value="1"/>
</dbReference>
<keyword evidence="2" id="KW-0413">Isomerase</keyword>
<dbReference type="PANTHER" id="PTHR12126:SF11">
    <property type="entry name" value="NADH DEHYDROGENASE [UBIQUINONE] 1 ALPHA SUBCOMPLEX SUBUNIT 9, MITOCHONDRIAL"/>
    <property type="match status" value="1"/>
</dbReference>
<organism evidence="2 3">
    <name type="scientific">Calidithermus terrae</name>
    <dbReference type="NCBI Taxonomy" id="1408545"/>
    <lineage>
        <taxon>Bacteria</taxon>
        <taxon>Thermotogati</taxon>
        <taxon>Deinococcota</taxon>
        <taxon>Deinococci</taxon>
        <taxon>Thermales</taxon>
        <taxon>Thermaceae</taxon>
        <taxon>Calidithermus</taxon>
    </lineage>
</organism>
<dbReference type="Pfam" id="PF13460">
    <property type="entry name" value="NAD_binding_10"/>
    <property type="match status" value="1"/>
</dbReference>
<comment type="caution">
    <text evidence="2">The sequence shown here is derived from an EMBL/GenBank/DDBJ whole genome shotgun (WGS) entry which is preliminary data.</text>
</comment>
<dbReference type="SUPFAM" id="SSF51735">
    <property type="entry name" value="NAD(P)-binding Rossmann-fold domains"/>
    <property type="match status" value="1"/>
</dbReference>
<dbReference type="GO" id="GO:0016853">
    <property type="term" value="F:isomerase activity"/>
    <property type="evidence" value="ECO:0007669"/>
    <property type="project" value="UniProtKB-KW"/>
</dbReference>
<reference evidence="2 3" key="1">
    <citation type="submission" date="2018-08" db="EMBL/GenBank/DDBJ databases">
        <title>Meiothermus terrae DSM 26712 genome sequencing project.</title>
        <authorList>
            <person name="Da Costa M.S."/>
            <person name="Albuquerque L."/>
            <person name="Raposo P."/>
            <person name="Froufe H.J.C."/>
            <person name="Barroso C.S."/>
            <person name="Egas C."/>
        </authorList>
    </citation>
    <scope>NUCLEOTIDE SEQUENCE [LARGE SCALE GENOMIC DNA]</scope>
    <source>
        <strain evidence="2 3">DSM 26712</strain>
    </source>
</reference>
<evidence type="ECO:0000313" key="2">
    <source>
        <dbReference type="EMBL" id="RIH74320.1"/>
    </source>
</evidence>
<dbReference type="InterPro" id="IPR036291">
    <property type="entry name" value="NAD(P)-bd_dom_sf"/>
</dbReference>
<proteinExistence type="predicted"/>